<name>A0A133U3S1_9EURY</name>
<gene>
    <name evidence="2" type="ORF">AKJ61_04085</name>
</gene>
<dbReference type="AlphaFoldDB" id="A0A133U3S1"/>
<organism evidence="2 3">
    <name type="scientific">candidate division MSBL1 archaeon SCGC-AAA259B11</name>
    <dbReference type="NCBI Taxonomy" id="1698260"/>
    <lineage>
        <taxon>Archaea</taxon>
        <taxon>Methanobacteriati</taxon>
        <taxon>Methanobacteriota</taxon>
        <taxon>candidate division MSBL1</taxon>
    </lineage>
</organism>
<reference evidence="2 3" key="1">
    <citation type="journal article" date="2016" name="Sci. Rep.">
        <title>Metabolic traits of an uncultured archaeal lineage -MSBL1- from brine pools of the Red Sea.</title>
        <authorList>
            <person name="Mwirichia R."/>
            <person name="Alam I."/>
            <person name="Rashid M."/>
            <person name="Vinu M."/>
            <person name="Ba-Alawi W."/>
            <person name="Anthony Kamau A."/>
            <person name="Kamanda Ngugi D."/>
            <person name="Goker M."/>
            <person name="Klenk H.P."/>
            <person name="Bajic V."/>
            <person name="Stingl U."/>
        </authorList>
    </citation>
    <scope>NUCLEOTIDE SEQUENCE [LARGE SCALE GENOMIC DNA]</scope>
    <source>
        <strain evidence="2">SCGC-AAA259B11</strain>
    </source>
</reference>
<comment type="caution">
    <text evidence="2">The sequence shown here is derived from an EMBL/GenBank/DDBJ whole genome shotgun (WGS) entry which is preliminary data.</text>
</comment>
<dbReference type="Proteomes" id="UP000070184">
    <property type="component" value="Unassembled WGS sequence"/>
</dbReference>
<protein>
    <submittedName>
        <fullName evidence="2">Uncharacterized protein</fullName>
    </submittedName>
</protein>
<evidence type="ECO:0000256" key="1">
    <source>
        <dbReference type="SAM" id="Coils"/>
    </source>
</evidence>
<evidence type="ECO:0000313" key="2">
    <source>
        <dbReference type="EMBL" id="KXA88842.1"/>
    </source>
</evidence>
<dbReference type="EMBL" id="LHXK01000075">
    <property type="protein sequence ID" value="KXA88842.1"/>
    <property type="molecule type" value="Genomic_DNA"/>
</dbReference>
<keyword evidence="3" id="KW-1185">Reference proteome</keyword>
<proteinExistence type="predicted"/>
<sequence>MKRKIELTVEINIEEIAKGSEGRRDAFSLLNKRLRKEREDLEREFESKFEEIRSDYRLALESEL</sequence>
<accession>A0A133U3S1</accession>
<evidence type="ECO:0000313" key="3">
    <source>
        <dbReference type="Proteomes" id="UP000070184"/>
    </source>
</evidence>
<keyword evidence="1" id="KW-0175">Coiled coil</keyword>
<feature type="coiled-coil region" evidence="1">
    <location>
        <begin position="24"/>
        <end position="51"/>
    </location>
</feature>